<comment type="caution">
    <text evidence="2">The sequence shown here is derived from an EMBL/GenBank/DDBJ whole genome shotgun (WGS) entry which is preliminary data.</text>
</comment>
<dbReference type="RefSeq" id="WP_345249710.1">
    <property type="nucleotide sequence ID" value="NZ_BAABHD010000084.1"/>
</dbReference>
<feature type="compositionally biased region" description="Basic and acidic residues" evidence="1">
    <location>
        <begin position="45"/>
        <end position="62"/>
    </location>
</feature>
<evidence type="ECO:0000313" key="2">
    <source>
        <dbReference type="EMBL" id="GAA4469812.1"/>
    </source>
</evidence>
<sequence>MDKKQHEGYNDPFNENTKPPSTLVSIKTEDVKVDPDEINDNSMGEEGHGEDYLERSKRERSK</sequence>
<protein>
    <submittedName>
        <fullName evidence="2">Uncharacterized protein</fullName>
    </submittedName>
</protein>
<accession>A0ABP8NMN3</accession>
<dbReference type="Proteomes" id="UP001501175">
    <property type="component" value="Unassembled WGS sequence"/>
</dbReference>
<gene>
    <name evidence="2" type="ORF">GCM10023189_57400</name>
</gene>
<keyword evidence="3" id="KW-1185">Reference proteome</keyword>
<feature type="compositionally biased region" description="Polar residues" evidence="1">
    <location>
        <begin position="13"/>
        <end position="25"/>
    </location>
</feature>
<dbReference type="EMBL" id="BAABHD010000084">
    <property type="protein sequence ID" value="GAA4469812.1"/>
    <property type="molecule type" value="Genomic_DNA"/>
</dbReference>
<feature type="region of interest" description="Disordered" evidence="1">
    <location>
        <begin position="1"/>
        <end position="62"/>
    </location>
</feature>
<evidence type="ECO:0000256" key="1">
    <source>
        <dbReference type="SAM" id="MobiDB-lite"/>
    </source>
</evidence>
<organism evidence="2 3">
    <name type="scientific">Nibrella saemangeumensis</name>
    <dbReference type="NCBI Taxonomy" id="1084526"/>
    <lineage>
        <taxon>Bacteria</taxon>
        <taxon>Pseudomonadati</taxon>
        <taxon>Bacteroidota</taxon>
        <taxon>Cytophagia</taxon>
        <taxon>Cytophagales</taxon>
        <taxon>Spirosomataceae</taxon>
        <taxon>Nibrella</taxon>
    </lineage>
</organism>
<evidence type="ECO:0000313" key="3">
    <source>
        <dbReference type="Proteomes" id="UP001501175"/>
    </source>
</evidence>
<reference evidence="3" key="1">
    <citation type="journal article" date="2019" name="Int. J. Syst. Evol. Microbiol.">
        <title>The Global Catalogue of Microorganisms (GCM) 10K type strain sequencing project: providing services to taxonomists for standard genome sequencing and annotation.</title>
        <authorList>
            <consortium name="The Broad Institute Genomics Platform"/>
            <consortium name="The Broad Institute Genome Sequencing Center for Infectious Disease"/>
            <person name="Wu L."/>
            <person name="Ma J."/>
        </authorList>
    </citation>
    <scope>NUCLEOTIDE SEQUENCE [LARGE SCALE GENOMIC DNA]</scope>
    <source>
        <strain evidence="3">JCM 17927</strain>
    </source>
</reference>
<proteinExistence type="predicted"/>
<name>A0ABP8NMN3_9BACT</name>